<gene>
    <name evidence="4" type="ORF">UFOPK1874_00607</name>
</gene>
<sequence>MSRTHRPLVRFGAALVAVGVLAACGGGGASSSDSSTPSGSDPSGPGQNASAVYPLLGTPVTDAAAANRPALAAKIDNHPAARPQSGLNKADIVFEENVEALTRFAAVFHSQGSDPVGPLRSGRTQDIDILGSYNKPLFGWSGGNYLVTRAINNSDLVNVGYSASRGKGGYYRAKDRKIPHNLYAKTTNLWTLAPKEAVAPQQQFVYRGSSDAKPATSTPIDGAKVSMYNVKVYWKWDAATGNFIRFGENLKRELEPHMADDGQVNTKNVVVLYVTYTRSKADRKSPNAITTGKGTGFVLTDGGLIPINWVRANRLVPFTFTDASGAVVRMTPGRTWVELAWKNSLAPVAPGIDPKTVKFPAV</sequence>
<name>A0A6J6HJQ5_9ZZZZ</name>
<protein>
    <submittedName>
        <fullName evidence="4">Unannotated protein</fullName>
    </submittedName>
</protein>
<dbReference type="InterPro" id="IPR035328">
    <property type="entry name" value="DUF3048_C"/>
</dbReference>
<feature type="domain" description="DUF3048" evidence="2">
    <location>
        <begin position="57"/>
        <end position="196"/>
    </location>
</feature>
<dbReference type="AlphaFoldDB" id="A0A6J6HJQ5"/>
<proteinExistence type="predicted"/>
<dbReference type="EMBL" id="CAEZUX010000052">
    <property type="protein sequence ID" value="CAB4613972.1"/>
    <property type="molecule type" value="Genomic_DNA"/>
</dbReference>
<dbReference type="InterPro" id="IPR023158">
    <property type="entry name" value="YerB-like_sf"/>
</dbReference>
<dbReference type="Pfam" id="PF11258">
    <property type="entry name" value="DUF3048"/>
    <property type="match status" value="1"/>
</dbReference>
<evidence type="ECO:0000313" key="4">
    <source>
        <dbReference type="EMBL" id="CAB4613972.1"/>
    </source>
</evidence>
<reference evidence="4" key="1">
    <citation type="submission" date="2020-05" db="EMBL/GenBank/DDBJ databases">
        <authorList>
            <person name="Chiriac C."/>
            <person name="Salcher M."/>
            <person name="Ghai R."/>
            <person name="Kavagutti S V."/>
        </authorList>
    </citation>
    <scope>NUCLEOTIDE SEQUENCE</scope>
</reference>
<dbReference type="PROSITE" id="PS51257">
    <property type="entry name" value="PROKAR_LIPOPROTEIN"/>
    <property type="match status" value="1"/>
</dbReference>
<evidence type="ECO:0000256" key="1">
    <source>
        <dbReference type="SAM" id="MobiDB-lite"/>
    </source>
</evidence>
<evidence type="ECO:0000259" key="3">
    <source>
        <dbReference type="Pfam" id="PF17479"/>
    </source>
</evidence>
<accession>A0A6J6HJQ5</accession>
<dbReference type="InterPro" id="IPR021416">
    <property type="entry name" value="DUF3048_N"/>
</dbReference>
<dbReference type="Pfam" id="PF17479">
    <property type="entry name" value="DUF3048_C"/>
    <property type="match status" value="1"/>
</dbReference>
<evidence type="ECO:0000259" key="2">
    <source>
        <dbReference type="Pfam" id="PF11258"/>
    </source>
</evidence>
<dbReference type="Gene3D" id="3.50.90.10">
    <property type="entry name" value="YerB-like"/>
    <property type="match status" value="1"/>
</dbReference>
<feature type="domain" description="DUF3048" evidence="3">
    <location>
        <begin position="227"/>
        <end position="337"/>
    </location>
</feature>
<feature type="compositionally biased region" description="Low complexity" evidence="1">
    <location>
        <begin position="30"/>
        <end position="46"/>
    </location>
</feature>
<dbReference type="SUPFAM" id="SSF159774">
    <property type="entry name" value="YerB-like"/>
    <property type="match status" value="1"/>
</dbReference>
<organism evidence="4">
    <name type="scientific">freshwater metagenome</name>
    <dbReference type="NCBI Taxonomy" id="449393"/>
    <lineage>
        <taxon>unclassified sequences</taxon>
        <taxon>metagenomes</taxon>
        <taxon>ecological metagenomes</taxon>
    </lineage>
</organism>
<feature type="region of interest" description="Disordered" evidence="1">
    <location>
        <begin position="27"/>
        <end position="52"/>
    </location>
</feature>